<comment type="caution">
    <text evidence="1">The sequence shown here is derived from an EMBL/GenBank/DDBJ whole genome shotgun (WGS) entry which is preliminary data.</text>
</comment>
<dbReference type="Proteomes" id="UP000198647">
    <property type="component" value="Unassembled WGS sequence"/>
</dbReference>
<dbReference type="RefSeq" id="WP_176765398.1">
    <property type="nucleotide sequence ID" value="NZ_FNOS01000002.1"/>
</dbReference>
<name>A0A1H3D6R4_9BACI</name>
<evidence type="ECO:0000313" key="2">
    <source>
        <dbReference type="Proteomes" id="UP000198647"/>
    </source>
</evidence>
<dbReference type="EMBL" id="FNOS01000002">
    <property type="protein sequence ID" value="SDX61828.1"/>
    <property type="molecule type" value="Genomic_DNA"/>
</dbReference>
<gene>
    <name evidence="1" type="ORF">SAMN04488081_0843</name>
</gene>
<protein>
    <submittedName>
        <fullName evidence="1">Uncharacterized protein</fullName>
    </submittedName>
</protein>
<sequence>MCENCRGTGRTYDYDNVSTHITPCPNEECRAEARRQSRKHIDHIKQYFGMGVSA</sequence>
<evidence type="ECO:0000313" key="1">
    <source>
        <dbReference type="EMBL" id="SDX61828.1"/>
    </source>
</evidence>
<keyword evidence="2" id="KW-1185">Reference proteome</keyword>
<accession>A0A1H3D6R4</accession>
<reference evidence="1 2" key="1">
    <citation type="submission" date="2016-10" db="EMBL/GenBank/DDBJ databases">
        <authorList>
            <person name="Varghese N."/>
            <person name="Submissions S."/>
        </authorList>
    </citation>
    <scope>NUCLEOTIDE SEQUENCE [LARGE SCALE GENOMIC DNA]</scope>
    <source>
        <strain evidence="1 2">DSM 20748</strain>
    </source>
</reference>
<proteinExistence type="predicted"/>
<organism evidence="1 2">
    <name type="scientific">Salimicrobium album</name>
    <dbReference type="NCBI Taxonomy" id="50717"/>
    <lineage>
        <taxon>Bacteria</taxon>
        <taxon>Bacillati</taxon>
        <taxon>Bacillota</taxon>
        <taxon>Bacilli</taxon>
        <taxon>Bacillales</taxon>
        <taxon>Bacillaceae</taxon>
        <taxon>Salimicrobium</taxon>
    </lineage>
</organism>